<reference evidence="2" key="1">
    <citation type="journal article" date="2015" name="Nat. Genet.">
        <title>The genome and transcriptome of the zoonotic hookworm Ancylostoma ceylanicum identify infection-specific gene families.</title>
        <authorList>
            <person name="Schwarz E.M."/>
            <person name="Hu Y."/>
            <person name="Antoshechkin I."/>
            <person name="Miller M.M."/>
            <person name="Sternberg P.W."/>
            <person name="Aroian R.V."/>
        </authorList>
    </citation>
    <scope>NUCLEOTIDE SEQUENCE</scope>
    <source>
        <strain evidence="2">HY135</strain>
    </source>
</reference>
<sequence>MRELVSMGNIMKRCRISGILEKDQEFYRKMKGEDQEEFENVSAVVRPAATKMRKAKLKWKTEADPLEVSARSAEKGEKSFAESYAISVIVTIQ</sequence>
<dbReference type="OrthoDB" id="10481710at2759"/>
<accession>A0A016VWF1</accession>
<dbReference type="AlphaFoldDB" id="A0A016VWF1"/>
<evidence type="ECO:0000313" key="2">
    <source>
        <dbReference type="Proteomes" id="UP000024635"/>
    </source>
</evidence>
<organism evidence="1 2">
    <name type="scientific">Ancylostoma ceylanicum</name>
    <dbReference type="NCBI Taxonomy" id="53326"/>
    <lineage>
        <taxon>Eukaryota</taxon>
        <taxon>Metazoa</taxon>
        <taxon>Ecdysozoa</taxon>
        <taxon>Nematoda</taxon>
        <taxon>Chromadorea</taxon>
        <taxon>Rhabditida</taxon>
        <taxon>Rhabditina</taxon>
        <taxon>Rhabditomorpha</taxon>
        <taxon>Strongyloidea</taxon>
        <taxon>Ancylostomatidae</taxon>
        <taxon>Ancylostomatinae</taxon>
        <taxon>Ancylostoma</taxon>
    </lineage>
</organism>
<keyword evidence="2" id="KW-1185">Reference proteome</keyword>
<proteinExistence type="predicted"/>
<gene>
    <name evidence="1" type="primary">Acey_s0004.g2117</name>
    <name evidence="1" type="ORF">Y032_0004g2117</name>
</gene>
<comment type="caution">
    <text evidence="1">The sequence shown here is derived from an EMBL/GenBank/DDBJ whole genome shotgun (WGS) entry which is preliminary data.</text>
</comment>
<dbReference type="EMBL" id="JARK01001340">
    <property type="protein sequence ID" value="EYC31362.1"/>
    <property type="molecule type" value="Genomic_DNA"/>
</dbReference>
<protein>
    <submittedName>
        <fullName evidence="1">Uncharacterized protein</fullName>
    </submittedName>
</protein>
<evidence type="ECO:0000313" key="1">
    <source>
        <dbReference type="EMBL" id="EYC31362.1"/>
    </source>
</evidence>
<name>A0A016VWF1_9BILA</name>
<dbReference type="Proteomes" id="UP000024635">
    <property type="component" value="Unassembled WGS sequence"/>
</dbReference>